<dbReference type="AlphaFoldDB" id="R3TL42"/>
<sequence>MIRPLQPNEELPWDLLLDADPEKEIVDGYIHQSEIGILERDNKIVGCIVFQIRSNEAELMNVAVDSNYQKQGLGAALVEYALKEIGEKKPFTPFSVLVKTGNSTLPALALYKSQGFKEIQQIKDYFLTHYSEPIYEEGMLLTDQIILSQII</sequence>
<keyword evidence="5" id="KW-1185">Reference proteome</keyword>
<dbReference type="InterPro" id="IPR000182">
    <property type="entry name" value="GNAT_dom"/>
</dbReference>
<dbReference type="eggNOG" id="COG0456">
    <property type="taxonomic scope" value="Bacteria"/>
</dbReference>
<dbReference type="SUPFAM" id="SSF55729">
    <property type="entry name" value="Acyl-CoA N-acyltransferases (Nat)"/>
    <property type="match status" value="1"/>
</dbReference>
<evidence type="ECO:0000259" key="3">
    <source>
        <dbReference type="PROSITE" id="PS51186"/>
    </source>
</evidence>
<proteinExistence type="predicted"/>
<dbReference type="GO" id="GO:0016747">
    <property type="term" value="F:acyltransferase activity, transferring groups other than amino-acyl groups"/>
    <property type="evidence" value="ECO:0007669"/>
    <property type="project" value="InterPro"/>
</dbReference>
<keyword evidence="1" id="KW-0808">Transferase</keyword>
<reference evidence="4 5" key="1">
    <citation type="submission" date="2013-02" db="EMBL/GenBank/DDBJ databases">
        <title>The Genome Sequence of Enterococcus phoeniculicola BAA-412.</title>
        <authorList>
            <consortium name="The Broad Institute Genome Sequencing Platform"/>
            <consortium name="The Broad Institute Genome Sequencing Center for Infectious Disease"/>
            <person name="Earl A.M."/>
            <person name="Gilmore M.S."/>
            <person name="Lebreton F."/>
            <person name="Walker B."/>
            <person name="Young S.K."/>
            <person name="Zeng Q."/>
            <person name="Gargeya S."/>
            <person name="Fitzgerald M."/>
            <person name="Haas B."/>
            <person name="Abouelleil A."/>
            <person name="Alvarado L."/>
            <person name="Arachchi H.M."/>
            <person name="Berlin A.M."/>
            <person name="Chapman S.B."/>
            <person name="Dewar J."/>
            <person name="Goldberg J."/>
            <person name="Griggs A."/>
            <person name="Gujja S."/>
            <person name="Hansen M."/>
            <person name="Howarth C."/>
            <person name="Imamovic A."/>
            <person name="Larimer J."/>
            <person name="McCowan C."/>
            <person name="Murphy C."/>
            <person name="Neiman D."/>
            <person name="Pearson M."/>
            <person name="Priest M."/>
            <person name="Roberts A."/>
            <person name="Saif S."/>
            <person name="Shea T."/>
            <person name="Sisk P."/>
            <person name="Sykes S."/>
            <person name="Wortman J."/>
            <person name="Nusbaum C."/>
            <person name="Birren B."/>
        </authorList>
    </citation>
    <scope>NUCLEOTIDE SEQUENCE [LARGE SCALE GENOMIC DNA]</scope>
    <source>
        <strain evidence="4 5">ATCC BAA-412</strain>
    </source>
</reference>
<dbReference type="Pfam" id="PF13508">
    <property type="entry name" value="Acetyltransf_7"/>
    <property type="match status" value="1"/>
</dbReference>
<dbReference type="InterPro" id="IPR016181">
    <property type="entry name" value="Acyl_CoA_acyltransferase"/>
</dbReference>
<dbReference type="CDD" id="cd04301">
    <property type="entry name" value="NAT_SF"/>
    <property type="match status" value="1"/>
</dbReference>
<dbReference type="EMBL" id="AJAT01000017">
    <property type="protein sequence ID" value="EOL42179.1"/>
    <property type="molecule type" value="Genomic_DNA"/>
</dbReference>
<dbReference type="PATRIC" id="fig|1158610.3.peg.2510"/>
<evidence type="ECO:0000256" key="2">
    <source>
        <dbReference type="ARBA" id="ARBA00023315"/>
    </source>
</evidence>
<dbReference type="HOGENOM" id="CLU_108859_2_0_9"/>
<evidence type="ECO:0000313" key="4">
    <source>
        <dbReference type="EMBL" id="EOL42179.1"/>
    </source>
</evidence>
<dbReference type="InterPro" id="IPR050680">
    <property type="entry name" value="YpeA/RimI_acetyltransf"/>
</dbReference>
<name>R3TL42_9ENTE</name>
<protein>
    <recommendedName>
        <fullName evidence="3">N-acetyltransferase domain-containing protein</fullName>
    </recommendedName>
</protein>
<organism evidence="4 5">
    <name type="scientific">Enterococcus phoeniculicola ATCC BAA-412</name>
    <dbReference type="NCBI Taxonomy" id="1158610"/>
    <lineage>
        <taxon>Bacteria</taxon>
        <taxon>Bacillati</taxon>
        <taxon>Bacillota</taxon>
        <taxon>Bacilli</taxon>
        <taxon>Lactobacillales</taxon>
        <taxon>Enterococcaceae</taxon>
        <taxon>Enterococcus</taxon>
    </lineage>
</organism>
<dbReference type="PANTHER" id="PTHR43420">
    <property type="entry name" value="ACETYLTRANSFERASE"/>
    <property type="match status" value="1"/>
</dbReference>
<evidence type="ECO:0000313" key="5">
    <source>
        <dbReference type="Proteomes" id="UP000013785"/>
    </source>
</evidence>
<dbReference type="PROSITE" id="PS51186">
    <property type="entry name" value="GNAT"/>
    <property type="match status" value="1"/>
</dbReference>
<dbReference type="RefSeq" id="WP_010769169.1">
    <property type="nucleotide sequence ID" value="NZ_ASWE01000001.1"/>
</dbReference>
<evidence type="ECO:0000256" key="1">
    <source>
        <dbReference type="ARBA" id="ARBA00022679"/>
    </source>
</evidence>
<dbReference type="Proteomes" id="UP000013785">
    <property type="component" value="Unassembled WGS sequence"/>
</dbReference>
<comment type="caution">
    <text evidence="4">The sequence shown here is derived from an EMBL/GenBank/DDBJ whole genome shotgun (WGS) entry which is preliminary data.</text>
</comment>
<dbReference type="OrthoDB" id="162775at2"/>
<gene>
    <name evidence="4" type="ORF">UC3_02529</name>
</gene>
<dbReference type="Gene3D" id="3.40.630.30">
    <property type="match status" value="1"/>
</dbReference>
<keyword evidence="2" id="KW-0012">Acyltransferase</keyword>
<feature type="domain" description="N-acetyltransferase" evidence="3">
    <location>
        <begin position="1"/>
        <end position="137"/>
    </location>
</feature>
<accession>R3TL42</accession>
<dbReference type="STRING" id="154621.RV11_GL001482"/>